<keyword evidence="4" id="KW-1185">Reference proteome</keyword>
<dbReference type="STRING" id="245187.SAMN04488003_1325"/>
<keyword evidence="1" id="KW-0732">Signal</keyword>
<dbReference type="Proteomes" id="UP000199585">
    <property type="component" value="Unassembled WGS sequence"/>
</dbReference>
<dbReference type="PROSITE" id="PS51257">
    <property type="entry name" value="PROKAR_LIPOPROTEIN"/>
    <property type="match status" value="1"/>
</dbReference>
<organism evidence="3 4">
    <name type="scientific">Loktanella fryxellensis</name>
    <dbReference type="NCBI Taxonomy" id="245187"/>
    <lineage>
        <taxon>Bacteria</taxon>
        <taxon>Pseudomonadati</taxon>
        <taxon>Pseudomonadota</taxon>
        <taxon>Alphaproteobacteria</taxon>
        <taxon>Rhodobacterales</taxon>
        <taxon>Roseobacteraceae</taxon>
        <taxon>Loktanella</taxon>
    </lineage>
</organism>
<dbReference type="Pfam" id="PF13449">
    <property type="entry name" value="Phytase-like"/>
    <property type="match status" value="1"/>
</dbReference>
<dbReference type="InterPro" id="IPR027372">
    <property type="entry name" value="Phytase-like_dom"/>
</dbReference>
<feature type="chain" id="PRO_5011468703" description="Phytase-like domain-containing protein" evidence="1">
    <location>
        <begin position="29"/>
        <end position="303"/>
    </location>
</feature>
<dbReference type="AlphaFoldDB" id="A0A1H8J196"/>
<name>A0A1H8J196_9RHOB</name>
<sequence length="303" mass="32849">MRRGRRKLNVRALVLALTLLAGCAPLFGQTLAPGVSQAGRFVWSLDDDTLGGMSGIEISDDGLRYTALSDRGTLWQGQVQREGGAITGLTVDLTTRLRIADGTFVEGRTADSEGLAVATDGTVHVSFEGLARVATYPDVTGPAMRLPRHPDFDAMPSNGALEALAVDADGTLYTVPERSGRPDRPFPVYRLRDDVWDVAFAIPRDGSFLPVGADIGPDGLFYLLERDFTGIGFRSRVRRFALDGSTAETLLQTRTGRHDNLEGISVWQAPGGPLTMTLIADDNFKFFQTTEIVEYRLVDGLAD</sequence>
<feature type="signal peptide" evidence="1">
    <location>
        <begin position="1"/>
        <end position="28"/>
    </location>
</feature>
<evidence type="ECO:0000259" key="2">
    <source>
        <dbReference type="Pfam" id="PF13449"/>
    </source>
</evidence>
<dbReference type="EMBL" id="FOCI01000032">
    <property type="protein sequence ID" value="SEN74663.1"/>
    <property type="molecule type" value="Genomic_DNA"/>
</dbReference>
<accession>A0A1H8J196</accession>
<evidence type="ECO:0000313" key="3">
    <source>
        <dbReference type="EMBL" id="SEN74663.1"/>
    </source>
</evidence>
<evidence type="ECO:0000256" key="1">
    <source>
        <dbReference type="SAM" id="SignalP"/>
    </source>
</evidence>
<proteinExistence type="predicted"/>
<dbReference type="InterPro" id="IPR014567">
    <property type="entry name" value="UCP031900"/>
</dbReference>
<gene>
    <name evidence="3" type="ORF">SAMN04488003_1325</name>
</gene>
<dbReference type="PIRSF" id="PIRSF031900">
    <property type="entry name" value="UCP031900"/>
    <property type="match status" value="1"/>
</dbReference>
<reference evidence="3 4" key="1">
    <citation type="submission" date="2016-10" db="EMBL/GenBank/DDBJ databases">
        <authorList>
            <person name="de Groot N.N."/>
        </authorList>
    </citation>
    <scope>NUCLEOTIDE SEQUENCE [LARGE SCALE GENOMIC DNA]</scope>
    <source>
        <strain evidence="3 4">DSM 16213</strain>
    </source>
</reference>
<feature type="domain" description="Phytase-like" evidence="2">
    <location>
        <begin position="49"/>
        <end position="284"/>
    </location>
</feature>
<dbReference type="SUPFAM" id="SSF101898">
    <property type="entry name" value="NHL repeat"/>
    <property type="match status" value="1"/>
</dbReference>
<protein>
    <recommendedName>
        <fullName evidence="2">Phytase-like domain-containing protein</fullName>
    </recommendedName>
</protein>
<evidence type="ECO:0000313" key="4">
    <source>
        <dbReference type="Proteomes" id="UP000199585"/>
    </source>
</evidence>